<dbReference type="InterPro" id="IPR001611">
    <property type="entry name" value="Leu-rich_rpt"/>
</dbReference>
<dbReference type="InterPro" id="IPR032675">
    <property type="entry name" value="LRR_dom_sf"/>
</dbReference>
<protein>
    <submittedName>
        <fullName evidence="2">Uncharacterized protein</fullName>
    </submittedName>
</protein>
<dbReference type="Proteomes" id="UP001202328">
    <property type="component" value="Unassembled WGS sequence"/>
</dbReference>
<dbReference type="EMBL" id="JAJJMB010004716">
    <property type="protein sequence ID" value="KAI3942153.1"/>
    <property type="molecule type" value="Genomic_DNA"/>
</dbReference>
<proteinExistence type="predicted"/>
<evidence type="ECO:0000313" key="2">
    <source>
        <dbReference type="EMBL" id="KAI3942153.1"/>
    </source>
</evidence>
<organism evidence="2 3">
    <name type="scientific">Papaver atlanticum</name>
    <dbReference type="NCBI Taxonomy" id="357466"/>
    <lineage>
        <taxon>Eukaryota</taxon>
        <taxon>Viridiplantae</taxon>
        <taxon>Streptophyta</taxon>
        <taxon>Embryophyta</taxon>
        <taxon>Tracheophyta</taxon>
        <taxon>Spermatophyta</taxon>
        <taxon>Magnoliopsida</taxon>
        <taxon>Ranunculales</taxon>
        <taxon>Papaveraceae</taxon>
        <taxon>Papaveroideae</taxon>
        <taxon>Papaver</taxon>
    </lineage>
</organism>
<dbReference type="SUPFAM" id="SSF52047">
    <property type="entry name" value="RNI-like"/>
    <property type="match status" value="1"/>
</dbReference>
<dbReference type="Gene3D" id="3.80.10.10">
    <property type="entry name" value="Ribonuclease Inhibitor"/>
    <property type="match status" value="1"/>
</dbReference>
<accession>A0AAD4T7P9</accession>
<reference evidence="2" key="1">
    <citation type="submission" date="2022-04" db="EMBL/GenBank/DDBJ databases">
        <title>A functionally conserved STORR gene fusion in Papaver species that diverged 16.8 million years ago.</title>
        <authorList>
            <person name="Catania T."/>
        </authorList>
    </citation>
    <scope>NUCLEOTIDE SEQUENCE</scope>
    <source>
        <strain evidence="2">S-188037</strain>
    </source>
</reference>
<name>A0AAD4T7P9_9MAGN</name>
<dbReference type="AlphaFoldDB" id="A0AAD4T7P9"/>
<feature type="chain" id="PRO_5042189014" evidence="1">
    <location>
        <begin position="28"/>
        <end position="210"/>
    </location>
</feature>
<gene>
    <name evidence="2" type="ORF">MKW98_003752</name>
</gene>
<dbReference type="PANTHER" id="PTHR45631:SF44">
    <property type="entry name" value="CARBOHYDRATE-BINDING PROTEIN OF THE ER PROTEIN"/>
    <property type="match status" value="1"/>
</dbReference>
<dbReference type="Pfam" id="PF00560">
    <property type="entry name" value="LRR_1"/>
    <property type="match status" value="1"/>
</dbReference>
<keyword evidence="1" id="KW-0732">Signal</keyword>
<feature type="signal peptide" evidence="1">
    <location>
        <begin position="1"/>
        <end position="27"/>
    </location>
</feature>
<keyword evidence="3" id="KW-1185">Reference proteome</keyword>
<evidence type="ECO:0000256" key="1">
    <source>
        <dbReference type="SAM" id="SignalP"/>
    </source>
</evidence>
<sequence>MKKTKVNLVRLVLSALSFSTLILTVSGQTNSTDVAALSLLQNNFPLLALISTGDPCLPTPDFWLECSSDPTPRITALNLGGSSLLPGVFLPDFSAMDELETIDLSGNLLMLPDFPDFFVKFPKLKVLNLANNFISGTVPISLMERSNQRTLELTLTGPGMLNLCFSDEDKCETETGTPTPGTQTNFGQTPVPVVFINPLANGFTINGVGK</sequence>
<dbReference type="PANTHER" id="PTHR45631">
    <property type="entry name" value="OS07G0107800 PROTEIN-RELATED"/>
    <property type="match status" value="1"/>
</dbReference>
<comment type="caution">
    <text evidence="2">The sequence shown here is derived from an EMBL/GenBank/DDBJ whole genome shotgun (WGS) entry which is preliminary data.</text>
</comment>
<evidence type="ECO:0000313" key="3">
    <source>
        <dbReference type="Proteomes" id="UP001202328"/>
    </source>
</evidence>